<gene>
    <name evidence="11" type="ORF">ACH5RR_021367</name>
</gene>
<dbReference type="GO" id="GO:0010332">
    <property type="term" value="P:response to gamma radiation"/>
    <property type="evidence" value="ECO:0007669"/>
    <property type="project" value="UniProtKB-ARBA"/>
</dbReference>
<name>A0ABD2ZM28_9GENT</name>
<feature type="domain" description="Cyclin C-terminal" evidence="10">
    <location>
        <begin position="303"/>
        <end position="422"/>
    </location>
</feature>
<dbReference type="AlphaFoldDB" id="A0ABD2ZM28"/>
<evidence type="ECO:0000259" key="9">
    <source>
        <dbReference type="SMART" id="SM00385"/>
    </source>
</evidence>
<keyword evidence="4" id="KW-0131">Cell cycle</keyword>
<dbReference type="PIRSF" id="PIRSF001771">
    <property type="entry name" value="Cyclin_A_B_D_E"/>
    <property type="match status" value="1"/>
</dbReference>
<dbReference type="Pfam" id="PF02984">
    <property type="entry name" value="Cyclin_C"/>
    <property type="match status" value="1"/>
</dbReference>
<dbReference type="SMART" id="SM00385">
    <property type="entry name" value="CYCLIN"/>
    <property type="match status" value="2"/>
</dbReference>
<evidence type="ECO:0000256" key="3">
    <source>
        <dbReference type="ARBA" id="ARBA00023127"/>
    </source>
</evidence>
<dbReference type="InterPro" id="IPR013763">
    <property type="entry name" value="Cyclin-like_dom"/>
</dbReference>
<dbReference type="PROSITE" id="PS00292">
    <property type="entry name" value="CYCLINS"/>
    <property type="match status" value="1"/>
</dbReference>
<dbReference type="FunFam" id="1.10.472.10:FF:000032">
    <property type="entry name" value="G2/mitotic-specific cyclin-1"/>
    <property type="match status" value="1"/>
</dbReference>
<dbReference type="InterPro" id="IPR004367">
    <property type="entry name" value="Cyclin_C-dom"/>
</dbReference>
<dbReference type="InterPro" id="IPR048258">
    <property type="entry name" value="Cyclins_cyclin-box"/>
</dbReference>
<feature type="domain" description="Cyclin-like" evidence="9">
    <location>
        <begin position="210"/>
        <end position="294"/>
    </location>
</feature>
<evidence type="ECO:0000313" key="12">
    <source>
        <dbReference type="Proteomes" id="UP001630127"/>
    </source>
</evidence>
<proteinExistence type="inferred from homology"/>
<dbReference type="EMBL" id="JBJUIK010000009">
    <property type="protein sequence ID" value="KAL3518778.1"/>
    <property type="molecule type" value="Genomic_DNA"/>
</dbReference>
<organism evidence="11 12">
    <name type="scientific">Cinchona calisaya</name>
    <dbReference type="NCBI Taxonomy" id="153742"/>
    <lineage>
        <taxon>Eukaryota</taxon>
        <taxon>Viridiplantae</taxon>
        <taxon>Streptophyta</taxon>
        <taxon>Embryophyta</taxon>
        <taxon>Tracheophyta</taxon>
        <taxon>Spermatophyta</taxon>
        <taxon>Magnoliopsida</taxon>
        <taxon>eudicotyledons</taxon>
        <taxon>Gunneridae</taxon>
        <taxon>Pentapetalae</taxon>
        <taxon>asterids</taxon>
        <taxon>lamiids</taxon>
        <taxon>Gentianales</taxon>
        <taxon>Rubiaceae</taxon>
        <taxon>Cinchonoideae</taxon>
        <taxon>Cinchoneae</taxon>
        <taxon>Cinchona</taxon>
    </lineage>
</organism>
<dbReference type="InterPro" id="IPR036915">
    <property type="entry name" value="Cyclin-like_sf"/>
</dbReference>
<feature type="domain" description="Cyclin-like" evidence="9">
    <location>
        <begin position="307"/>
        <end position="391"/>
    </location>
</feature>
<reference evidence="11 12" key="1">
    <citation type="submission" date="2024-11" db="EMBL/GenBank/DDBJ databases">
        <title>A near-complete genome assembly of Cinchona calisaya.</title>
        <authorList>
            <person name="Lian D.C."/>
            <person name="Zhao X.W."/>
            <person name="Wei L."/>
        </authorList>
    </citation>
    <scope>NUCLEOTIDE SEQUENCE [LARGE SCALE GENOMIC DNA]</scope>
    <source>
        <tissue evidence="11">Nenye</tissue>
    </source>
</reference>
<evidence type="ECO:0000256" key="7">
    <source>
        <dbReference type="RuleBase" id="RU000383"/>
    </source>
</evidence>
<dbReference type="Pfam" id="PF00134">
    <property type="entry name" value="Cyclin_N"/>
    <property type="match status" value="1"/>
</dbReference>
<dbReference type="SUPFAM" id="SSF47954">
    <property type="entry name" value="Cyclin-like"/>
    <property type="match status" value="2"/>
</dbReference>
<evidence type="ECO:0000256" key="4">
    <source>
        <dbReference type="ARBA" id="ARBA00023306"/>
    </source>
</evidence>
<evidence type="ECO:0000259" key="10">
    <source>
        <dbReference type="SMART" id="SM01332"/>
    </source>
</evidence>
<comment type="function">
    <text evidence="5">Essential for the control of the cell cycle at the G2/M (mitosis) transition. G2/M cyclins accumulate steadily during G2 and are abruptly destroyed at mitosis.</text>
</comment>
<keyword evidence="12" id="KW-1185">Reference proteome</keyword>
<dbReference type="InterPro" id="IPR006671">
    <property type="entry name" value="Cyclin_N"/>
</dbReference>
<dbReference type="GO" id="GO:0051301">
    <property type="term" value="P:cell division"/>
    <property type="evidence" value="ECO:0007669"/>
    <property type="project" value="UniProtKB-KW"/>
</dbReference>
<accession>A0ABD2ZM28</accession>
<comment type="caution">
    <text evidence="11">The sequence shown here is derived from an EMBL/GenBank/DDBJ whole genome shotgun (WGS) entry which is preliminary data.</text>
</comment>
<keyword evidence="2" id="KW-0132">Cell division</keyword>
<sequence length="437" mass="49320">MDSRAVPGNRVVGKKNNVQAEGRNHRRVLKDIGNLVPVPAVEGKPQISPHITRKYDAQILVNGQKQQAQKNIKKPLGGAAAAEVAQKKDKEKLKPEVVIVISSDDEEVYHKEENPRNARKQGAVSAKKTGGRTYTSILTARSKAACALAKKPAEVIVDIDAEDINNELAVIEYVEDMYRFYKETEEDGRVRDYMDAQRDVNAKMRAILVDWLIEVHRKFELMPETLYLTVNIMDRFLSMKAVSRRELQLVGMGSMLIACKYEEIWAPEVNDFITISDSAYVRDQLLLMEKAILGKLEWYLTVPTLYVFLVRFIKASVPYDLEIENMVFFLAELGLVNYETTIFYCPSKLAASAVYAARCTLKKTPFWTETLKHHTGYSEDQIMDCAKLLVSFHSCAAENKLKATYRKYSNPDIGAVAMHPPARNLLSQQATTSSSKS</sequence>
<dbReference type="Proteomes" id="UP001630127">
    <property type="component" value="Unassembled WGS sequence"/>
</dbReference>
<evidence type="ECO:0000256" key="8">
    <source>
        <dbReference type="SAM" id="MobiDB-lite"/>
    </source>
</evidence>
<evidence type="ECO:0000256" key="5">
    <source>
        <dbReference type="ARBA" id="ARBA00059307"/>
    </source>
</evidence>
<dbReference type="CDD" id="cd20511">
    <property type="entry name" value="CYCLIN_AtCycB-like_rpt2"/>
    <property type="match status" value="1"/>
</dbReference>
<dbReference type="FunFam" id="1.10.472.10:FF:000001">
    <property type="entry name" value="G2/mitotic-specific cyclin"/>
    <property type="match status" value="1"/>
</dbReference>
<dbReference type="CDD" id="cd20567">
    <property type="entry name" value="CYCLIN_AtCycB-like_rpt1"/>
    <property type="match status" value="1"/>
</dbReference>
<comment type="similarity">
    <text evidence="1">Belongs to the cyclin family. Cyclin AB subfamily.</text>
</comment>
<comment type="subunit">
    <text evidence="6">Interacts with the CDC2 and CDK2 protein kinases to form a serine/threonine kinase holoenzyme complex. The cyclin subunit imparts substrate specificity to the complex.</text>
</comment>
<dbReference type="Gene3D" id="1.10.472.10">
    <property type="entry name" value="Cyclin-like"/>
    <property type="match status" value="2"/>
</dbReference>
<keyword evidence="3 7" id="KW-0195">Cyclin</keyword>
<feature type="region of interest" description="Disordered" evidence="8">
    <location>
        <begin position="1"/>
        <end position="26"/>
    </location>
</feature>
<dbReference type="SMART" id="SM01332">
    <property type="entry name" value="Cyclin_C"/>
    <property type="match status" value="1"/>
</dbReference>
<evidence type="ECO:0000256" key="6">
    <source>
        <dbReference type="ARBA" id="ARBA00065123"/>
    </source>
</evidence>
<dbReference type="PANTHER" id="PTHR10177">
    <property type="entry name" value="CYCLINS"/>
    <property type="match status" value="1"/>
</dbReference>
<evidence type="ECO:0000256" key="2">
    <source>
        <dbReference type="ARBA" id="ARBA00022618"/>
    </source>
</evidence>
<evidence type="ECO:0008006" key="13">
    <source>
        <dbReference type="Google" id="ProtNLM"/>
    </source>
</evidence>
<evidence type="ECO:0000313" key="11">
    <source>
        <dbReference type="EMBL" id="KAL3518778.1"/>
    </source>
</evidence>
<protein>
    <recommendedName>
        <fullName evidence="13">B-like cyclin</fullName>
    </recommendedName>
</protein>
<dbReference type="InterPro" id="IPR046965">
    <property type="entry name" value="Cyclin_A/B-like"/>
</dbReference>
<dbReference type="InterPro" id="IPR039361">
    <property type="entry name" value="Cyclin"/>
</dbReference>
<evidence type="ECO:0000256" key="1">
    <source>
        <dbReference type="ARBA" id="ARBA00006955"/>
    </source>
</evidence>